<comment type="subunit">
    <text evidence="12">Homotetramer; dimer of dimers.</text>
</comment>
<keyword evidence="17" id="KW-1185">Reference proteome</keyword>
<dbReference type="HAMAP" id="MF_00418">
    <property type="entry name" value="DapA"/>
    <property type="match status" value="1"/>
</dbReference>
<reference evidence="17" key="1">
    <citation type="submission" date="2015-11" db="EMBL/GenBank/DDBJ databases">
        <authorList>
            <person name="Dugat-Bony E."/>
        </authorList>
    </citation>
    <scope>NUCLEOTIDE SEQUENCE [LARGE SCALE GENOMIC DNA]</scope>
    <source>
        <strain evidence="17">Mu292</strain>
    </source>
</reference>
<evidence type="ECO:0000256" key="12">
    <source>
        <dbReference type="HAMAP-Rule" id="MF_00418"/>
    </source>
</evidence>
<dbReference type="PANTHER" id="PTHR12128:SF66">
    <property type="entry name" value="4-HYDROXY-2-OXOGLUTARATE ALDOLASE, MITOCHONDRIAL"/>
    <property type="match status" value="1"/>
</dbReference>
<comment type="subcellular location">
    <subcellularLocation>
        <location evidence="12">Cytoplasm</location>
    </subcellularLocation>
</comment>
<evidence type="ECO:0000256" key="5">
    <source>
        <dbReference type="ARBA" id="ARBA00022490"/>
    </source>
</evidence>
<evidence type="ECO:0000313" key="17">
    <source>
        <dbReference type="Proteomes" id="UP000182498"/>
    </source>
</evidence>
<keyword evidence="6 12" id="KW-0028">Amino-acid biosynthesis</keyword>
<evidence type="ECO:0000256" key="1">
    <source>
        <dbReference type="ARBA" id="ARBA00003294"/>
    </source>
</evidence>
<dbReference type="PRINTS" id="PR00146">
    <property type="entry name" value="DHPICSNTHASE"/>
</dbReference>
<dbReference type="Pfam" id="PF00701">
    <property type="entry name" value="DHDPS"/>
    <property type="match status" value="1"/>
</dbReference>
<dbReference type="OrthoDB" id="9782828at2"/>
<keyword evidence="10 12" id="KW-0704">Schiff base</keyword>
<evidence type="ECO:0000256" key="7">
    <source>
        <dbReference type="ARBA" id="ARBA00022915"/>
    </source>
</evidence>
<keyword evidence="7 12" id="KW-0220">Diaminopimelate biosynthesis</keyword>
<feature type="binding site" evidence="12 15">
    <location>
        <position position="213"/>
    </location>
    <ligand>
        <name>pyruvate</name>
        <dbReference type="ChEBI" id="CHEBI:15361"/>
    </ligand>
</feature>
<evidence type="ECO:0000256" key="9">
    <source>
        <dbReference type="ARBA" id="ARBA00023239"/>
    </source>
</evidence>
<dbReference type="EMBL" id="FAUH01000004">
    <property type="protein sequence ID" value="CUU65441.1"/>
    <property type="molecule type" value="Genomic_DNA"/>
</dbReference>
<dbReference type="RefSeq" id="WP_014010149.1">
    <property type="nucleotide sequence ID" value="NZ_BJNT01000011.1"/>
</dbReference>
<dbReference type="GeneID" id="82887656"/>
<evidence type="ECO:0000256" key="13">
    <source>
        <dbReference type="PIRNR" id="PIRNR001365"/>
    </source>
</evidence>
<dbReference type="CDD" id="cd00950">
    <property type="entry name" value="DHDPS"/>
    <property type="match status" value="1"/>
</dbReference>
<dbReference type="NCBIfam" id="TIGR00674">
    <property type="entry name" value="dapA"/>
    <property type="match status" value="1"/>
</dbReference>
<dbReference type="EC" id="4.3.3.7" evidence="4 12"/>
<feature type="binding site" evidence="12 15">
    <location>
        <position position="57"/>
    </location>
    <ligand>
        <name>pyruvate</name>
        <dbReference type="ChEBI" id="CHEBI:15361"/>
    </ligand>
</feature>
<feature type="active site" description="Schiff-base intermediate with substrate" evidence="12 14">
    <location>
        <position position="173"/>
    </location>
</feature>
<evidence type="ECO:0000256" key="10">
    <source>
        <dbReference type="ARBA" id="ARBA00023270"/>
    </source>
</evidence>
<dbReference type="GO" id="GO:0009089">
    <property type="term" value="P:lysine biosynthetic process via diaminopimelate"/>
    <property type="evidence" value="ECO:0007669"/>
    <property type="project" value="UniProtKB-UniRule"/>
</dbReference>
<keyword evidence="8 12" id="KW-0457">Lysine biosynthesis</keyword>
<evidence type="ECO:0000256" key="14">
    <source>
        <dbReference type="PIRSR" id="PIRSR001365-1"/>
    </source>
</evidence>
<dbReference type="AlphaFoldDB" id="A0A0X2NL19"/>
<evidence type="ECO:0000313" key="16">
    <source>
        <dbReference type="EMBL" id="CUU65441.1"/>
    </source>
</evidence>
<organism evidence="16 17">
    <name type="scientific">Corynebacterium variabile</name>
    <dbReference type="NCBI Taxonomy" id="1727"/>
    <lineage>
        <taxon>Bacteria</taxon>
        <taxon>Bacillati</taxon>
        <taxon>Actinomycetota</taxon>
        <taxon>Actinomycetes</taxon>
        <taxon>Mycobacteriales</taxon>
        <taxon>Corynebacteriaceae</taxon>
        <taxon>Corynebacterium</taxon>
    </lineage>
</organism>
<dbReference type="InterPro" id="IPR002220">
    <property type="entry name" value="DapA-like"/>
</dbReference>
<dbReference type="SUPFAM" id="SSF51569">
    <property type="entry name" value="Aldolase"/>
    <property type="match status" value="1"/>
</dbReference>
<dbReference type="InterPro" id="IPR013785">
    <property type="entry name" value="Aldolase_TIM"/>
</dbReference>
<comment type="catalytic activity">
    <reaction evidence="11 12">
        <text>L-aspartate 4-semialdehyde + pyruvate = (2S,4S)-4-hydroxy-2,3,4,5-tetrahydrodipicolinate + H2O + H(+)</text>
        <dbReference type="Rhea" id="RHEA:34171"/>
        <dbReference type="ChEBI" id="CHEBI:15361"/>
        <dbReference type="ChEBI" id="CHEBI:15377"/>
        <dbReference type="ChEBI" id="CHEBI:15378"/>
        <dbReference type="ChEBI" id="CHEBI:67139"/>
        <dbReference type="ChEBI" id="CHEBI:537519"/>
        <dbReference type="EC" id="4.3.3.7"/>
    </reaction>
</comment>
<feature type="site" description="Part of a proton relay during catalysis" evidence="12">
    <location>
        <position position="56"/>
    </location>
</feature>
<dbReference type="GO" id="GO:0005829">
    <property type="term" value="C:cytosol"/>
    <property type="evidence" value="ECO:0007669"/>
    <property type="project" value="TreeGrafter"/>
</dbReference>
<keyword evidence="9 12" id="KW-0456">Lyase</keyword>
<accession>A0A0X2NL19</accession>
<dbReference type="OMA" id="GMDACVP"/>
<sequence>MSTGIAATSGAEFFGTVSVAMVTPFTKDGDLDTDAGVALAGHLVDKGLDALIIGGTTGESPTITPDEKLNLLKAIRSELGTGVKLVAGSGTYSTAESVAQSKAAEAAGADGLLVVTPYYSRPSQEGLYRHFTTVADAVDTPICLYDIPSRSVVPIATDTLRRLSAHPNIRAVKDAKGDLAAGMELMEETGLAWYSGDDPLNVPWLAVGATGLISVIGHAAPAQLRALRDAVDAGDILGARAISNRLRPLMAAQGRLGGATFAKAALKLQGIEVGAPRLPIIEPTPEEYSRLEEDLRSAGV</sequence>
<dbReference type="PIRSF" id="PIRSF001365">
    <property type="entry name" value="DHDPS"/>
    <property type="match status" value="1"/>
</dbReference>
<gene>
    <name evidence="12" type="primary">dapA</name>
    <name evidence="16" type="ORF">CVAR292_00760</name>
</gene>
<comment type="similarity">
    <text evidence="3 12 13">Belongs to the DapA family.</text>
</comment>
<dbReference type="UniPathway" id="UPA00034">
    <property type="reaction ID" value="UER00017"/>
</dbReference>
<proteinExistence type="inferred from homology"/>
<dbReference type="PANTHER" id="PTHR12128">
    <property type="entry name" value="DIHYDRODIPICOLINATE SYNTHASE"/>
    <property type="match status" value="1"/>
</dbReference>
<dbReference type="GO" id="GO:0019877">
    <property type="term" value="P:diaminopimelate biosynthetic process"/>
    <property type="evidence" value="ECO:0007669"/>
    <property type="project" value="UniProtKB-UniRule"/>
</dbReference>
<evidence type="ECO:0000256" key="3">
    <source>
        <dbReference type="ARBA" id="ARBA00007592"/>
    </source>
</evidence>
<dbReference type="InterPro" id="IPR020625">
    <property type="entry name" value="Schiff_base-form_aldolases_AS"/>
</dbReference>
<dbReference type="InterPro" id="IPR020624">
    <property type="entry name" value="Schiff_base-form_aldolases_CS"/>
</dbReference>
<dbReference type="PROSITE" id="PS00665">
    <property type="entry name" value="DHDPS_1"/>
    <property type="match status" value="1"/>
</dbReference>
<evidence type="ECO:0000256" key="11">
    <source>
        <dbReference type="ARBA" id="ARBA00047836"/>
    </source>
</evidence>
<keyword evidence="5 12" id="KW-0963">Cytoplasm</keyword>
<evidence type="ECO:0000256" key="15">
    <source>
        <dbReference type="PIRSR" id="PIRSR001365-2"/>
    </source>
</evidence>
<feature type="site" description="Part of a proton relay during catalysis" evidence="12">
    <location>
        <position position="119"/>
    </location>
</feature>
<dbReference type="GO" id="GO:0008840">
    <property type="term" value="F:4-hydroxy-tetrahydrodipicolinate synthase activity"/>
    <property type="evidence" value="ECO:0007669"/>
    <property type="project" value="UniProtKB-UniRule"/>
</dbReference>
<comment type="pathway">
    <text evidence="2 12">Amino-acid biosynthesis; L-lysine biosynthesis via DAP pathway; (S)-tetrahydrodipicolinate from L-aspartate: step 3/4.</text>
</comment>
<feature type="active site" description="Proton donor/acceptor" evidence="12 14">
    <location>
        <position position="145"/>
    </location>
</feature>
<evidence type="ECO:0000256" key="6">
    <source>
        <dbReference type="ARBA" id="ARBA00022605"/>
    </source>
</evidence>
<name>A0A0X2NL19_9CORY</name>
<dbReference type="InterPro" id="IPR005263">
    <property type="entry name" value="DapA"/>
</dbReference>
<evidence type="ECO:0000256" key="8">
    <source>
        <dbReference type="ARBA" id="ARBA00023154"/>
    </source>
</evidence>
<protein>
    <recommendedName>
        <fullName evidence="4 12">4-hydroxy-tetrahydrodipicolinate synthase</fullName>
        <shortName evidence="12">HTPA synthase</shortName>
        <ecNumber evidence="4 12">4.3.3.7</ecNumber>
    </recommendedName>
</protein>
<evidence type="ECO:0000256" key="4">
    <source>
        <dbReference type="ARBA" id="ARBA00012086"/>
    </source>
</evidence>
<dbReference type="Proteomes" id="UP000182498">
    <property type="component" value="Unassembled WGS sequence"/>
</dbReference>
<dbReference type="SMART" id="SM01130">
    <property type="entry name" value="DHDPS"/>
    <property type="match status" value="1"/>
</dbReference>
<dbReference type="Gene3D" id="3.20.20.70">
    <property type="entry name" value="Aldolase class I"/>
    <property type="match status" value="1"/>
</dbReference>
<comment type="function">
    <text evidence="1 12">Catalyzes the condensation of (S)-aspartate-beta-semialdehyde [(S)-ASA] and pyruvate to 4-hydroxy-tetrahydrodipicolinate (HTPA).</text>
</comment>
<dbReference type="PROSITE" id="PS00666">
    <property type="entry name" value="DHDPS_2"/>
    <property type="match status" value="1"/>
</dbReference>
<comment type="caution">
    <text evidence="12">Was originally thought to be a dihydrodipicolinate synthase (DHDPS), catalyzing the condensation of (S)-aspartate-beta-semialdehyde [(S)-ASA] and pyruvate to dihydrodipicolinate (DHDP). However, it was shown in E.coli that the product of the enzymatic reaction is not dihydrodipicolinate but in fact (4S)-4-hydroxy-2,3,4,5-tetrahydro-(2S)-dipicolinic acid (HTPA), and that the consecutive dehydration reaction leading to DHDP is not spontaneous but catalyzed by DapB.</text>
</comment>
<evidence type="ECO:0000256" key="2">
    <source>
        <dbReference type="ARBA" id="ARBA00005120"/>
    </source>
</evidence>